<feature type="active site" description="Schiff-base intermediate with acetaldehyde" evidence="6">
    <location>
        <position position="166"/>
    </location>
</feature>
<dbReference type="NCBIfam" id="TIGR00126">
    <property type="entry name" value="deoC"/>
    <property type="match status" value="1"/>
</dbReference>
<evidence type="ECO:0000256" key="4">
    <source>
        <dbReference type="ARBA" id="ARBA00023270"/>
    </source>
</evidence>
<dbReference type="GO" id="GO:0006018">
    <property type="term" value="P:2-deoxyribose 1-phosphate catabolic process"/>
    <property type="evidence" value="ECO:0007669"/>
    <property type="project" value="UniProtKB-UniRule"/>
</dbReference>
<keyword evidence="4 6" id="KW-0704">Schiff base</keyword>
<sequence>MKPTKKASEMTVEELAAYIDQSVLKPEFTQAEIRKYIQEGIDFGCRTVCINPSSLDIAAELCKGTKTKICVVCDFPFGLSTTTCKCMQAEEYCKRGDIFELDIVANYGWIRSGMWEAVETEIRAVCDTCHKYGTAVKVIMETDALTKEEIIHATKVLTAAGADFVKSSTGFYTGGPCVGATEEVVSLMMEAADGKAQVKGSGCIRTREHFLKLIDMGIDRMGIGYRSTPVVLGLKK</sequence>
<keyword evidence="3 6" id="KW-0456">Lyase</keyword>
<dbReference type="GO" id="GO:0016052">
    <property type="term" value="P:carbohydrate catabolic process"/>
    <property type="evidence" value="ECO:0007669"/>
    <property type="project" value="TreeGrafter"/>
</dbReference>
<gene>
    <name evidence="6 7" type="primary">deoC</name>
    <name evidence="7" type="ORF">DWY99_13255</name>
</gene>
<evidence type="ECO:0000313" key="7">
    <source>
        <dbReference type="EMBL" id="RGQ34910.1"/>
    </source>
</evidence>
<dbReference type="PIRSF" id="PIRSF001357">
    <property type="entry name" value="DeoC"/>
    <property type="match status" value="1"/>
</dbReference>
<comment type="function">
    <text evidence="6">Catalyzes a reversible aldol reaction between acetaldehyde and D-glyceraldehyde 3-phosphate to generate 2-deoxy-D-ribose 5-phosphate.</text>
</comment>
<comment type="catalytic activity">
    <reaction evidence="5 6">
        <text>2-deoxy-D-ribose 5-phosphate = D-glyceraldehyde 3-phosphate + acetaldehyde</text>
        <dbReference type="Rhea" id="RHEA:12821"/>
        <dbReference type="ChEBI" id="CHEBI:15343"/>
        <dbReference type="ChEBI" id="CHEBI:59776"/>
        <dbReference type="ChEBI" id="CHEBI:62877"/>
        <dbReference type="EC" id="4.1.2.4"/>
    </reaction>
</comment>
<name>A0A412AUI8_9FIRM</name>
<feature type="active site" description="Proton donor/acceptor" evidence="6">
    <location>
        <position position="102"/>
    </location>
</feature>
<dbReference type="GO" id="GO:0009264">
    <property type="term" value="P:deoxyribonucleotide catabolic process"/>
    <property type="evidence" value="ECO:0007669"/>
    <property type="project" value="UniProtKB-UniRule"/>
</dbReference>
<organism evidence="7 8">
    <name type="scientific">[Clostridium] leptum</name>
    <dbReference type="NCBI Taxonomy" id="1535"/>
    <lineage>
        <taxon>Bacteria</taxon>
        <taxon>Bacillati</taxon>
        <taxon>Bacillota</taxon>
        <taxon>Clostridia</taxon>
        <taxon>Eubacteriales</taxon>
        <taxon>Oscillospiraceae</taxon>
        <taxon>Oscillospiraceae incertae sedis</taxon>
    </lineage>
</organism>
<accession>A0A412AUI8</accession>
<comment type="similarity">
    <text evidence="1 6">Belongs to the DeoC/FbaB aldolase family. DeoC type 1 subfamily.</text>
</comment>
<evidence type="ECO:0000256" key="5">
    <source>
        <dbReference type="ARBA" id="ARBA00048791"/>
    </source>
</evidence>
<dbReference type="AlphaFoldDB" id="A0A412AUI8"/>
<evidence type="ECO:0000256" key="6">
    <source>
        <dbReference type="HAMAP-Rule" id="MF_00114"/>
    </source>
</evidence>
<dbReference type="Gene3D" id="3.20.20.70">
    <property type="entry name" value="Aldolase class I"/>
    <property type="match status" value="1"/>
</dbReference>
<protein>
    <recommendedName>
        <fullName evidence="6">Deoxyribose-phosphate aldolase</fullName>
        <shortName evidence="6">DERA</shortName>
        <ecNumber evidence="6">4.1.2.4</ecNumber>
    </recommendedName>
    <alternativeName>
        <fullName evidence="6">2-deoxy-D-ribose 5-phosphate aldolase</fullName>
    </alternativeName>
    <alternativeName>
        <fullName evidence="6">Phosphodeoxyriboaldolase</fullName>
        <shortName evidence="6">Deoxyriboaldolase</shortName>
    </alternativeName>
</protein>
<dbReference type="UniPathway" id="UPA00002">
    <property type="reaction ID" value="UER00468"/>
</dbReference>
<dbReference type="HAMAP" id="MF_00114">
    <property type="entry name" value="DeoC_type1"/>
    <property type="match status" value="1"/>
</dbReference>
<evidence type="ECO:0000256" key="1">
    <source>
        <dbReference type="ARBA" id="ARBA00010936"/>
    </source>
</evidence>
<dbReference type="EMBL" id="QRTC01000076">
    <property type="protein sequence ID" value="RGQ34910.1"/>
    <property type="molecule type" value="Genomic_DNA"/>
</dbReference>
<dbReference type="SUPFAM" id="SSF51569">
    <property type="entry name" value="Aldolase"/>
    <property type="match status" value="1"/>
</dbReference>
<dbReference type="EC" id="4.1.2.4" evidence="6"/>
<comment type="pathway">
    <text evidence="6">Carbohydrate degradation; 2-deoxy-D-ribose 1-phosphate degradation; D-glyceraldehyde 3-phosphate and acetaldehyde from 2-deoxy-alpha-D-ribose 1-phosphate: step 2/2.</text>
</comment>
<dbReference type="InterPro" id="IPR028581">
    <property type="entry name" value="DeoC_typeI"/>
</dbReference>
<dbReference type="InterPro" id="IPR011343">
    <property type="entry name" value="DeoC"/>
</dbReference>
<reference evidence="7 8" key="1">
    <citation type="submission" date="2018-08" db="EMBL/GenBank/DDBJ databases">
        <title>A genome reference for cultivated species of the human gut microbiota.</title>
        <authorList>
            <person name="Zou Y."/>
            <person name="Xue W."/>
            <person name="Luo G."/>
        </authorList>
    </citation>
    <scope>NUCLEOTIDE SEQUENCE [LARGE SCALE GENOMIC DNA]</scope>
    <source>
        <strain evidence="7 8">AF28-26</strain>
    </source>
</reference>
<evidence type="ECO:0000256" key="2">
    <source>
        <dbReference type="ARBA" id="ARBA00022490"/>
    </source>
</evidence>
<evidence type="ECO:0000313" key="8">
    <source>
        <dbReference type="Proteomes" id="UP000284751"/>
    </source>
</evidence>
<dbReference type="InterPro" id="IPR013785">
    <property type="entry name" value="Aldolase_TIM"/>
</dbReference>
<dbReference type="Pfam" id="PF01791">
    <property type="entry name" value="DeoC"/>
    <property type="match status" value="1"/>
</dbReference>
<dbReference type="InterPro" id="IPR002915">
    <property type="entry name" value="DeoC/FbaB/LacD_aldolase"/>
</dbReference>
<dbReference type="PANTHER" id="PTHR10889:SF1">
    <property type="entry name" value="DEOXYRIBOSE-PHOSPHATE ALDOLASE"/>
    <property type="match status" value="1"/>
</dbReference>
<proteinExistence type="inferred from homology"/>
<evidence type="ECO:0000256" key="3">
    <source>
        <dbReference type="ARBA" id="ARBA00023239"/>
    </source>
</evidence>
<comment type="caution">
    <text evidence="7">The sequence shown here is derived from an EMBL/GenBank/DDBJ whole genome shotgun (WGS) entry which is preliminary data.</text>
</comment>
<dbReference type="GO" id="GO:0004139">
    <property type="term" value="F:deoxyribose-phosphate aldolase activity"/>
    <property type="evidence" value="ECO:0007669"/>
    <property type="project" value="UniProtKB-UniRule"/>
</dbReference>
<dbReference type="PANTHER" id="PTHR10889">
    <property type="entry name" value="DEOXYRIBOSE-PHOSPHATE ALDOLASE"/>
    <property type="match status" value="1"/>
</dbReference>
<dbReference type="CDD" id="cd00959">
    <property type="entry name" value="DeoC"/>
    <property type="match status" value="1"/>
</dbReference>
<dbReference type="SMART" id="SM01133">
    <property type="entry name" value="DeoC"/>
    <property type="match status" value="1"/>
</dbReference>
<comment type="subcellular location">
    <subcellularLocation>
        <location evidence="6">Cytoplasm</location>
    </subcellularLocation>
</comment>
<dbReference type="GO" id="GO:0005737">
    <property type="term" value="C:cytoplasm"/>
    <property type="evidence" value="ECO:0007669"/>
    <property type="project" value="UniProtKB-SubCell"/>
</dbReference>
<keyword evidence="2 6" id="KW-0963">Cytoplasm</keyword>
<dbReference type="Proteomes" id="UP000284751">
    <property type="component" value="Unassembled WGS sequence"/>
</dbReference>
<feature type="active site" description="Proton donor/acceptor" evidence="6">
    <location>
        <position position="199"/>
    </location>
</feature>